<dbReference type="AlphaFoldDB" id="E9G6A5"/>
<proteinExistence type="predicted"/>
<organism evidence="1 2">
    <name type="scientific">Daphnia pulex</name>
    <name type="common">Water flea</name>
    <dbReference type="NCBI Taxonomy" id="6669"/>
    <lineage>
        <taxon>Eukaryota</taxon>
        <taxon>Metazoa</taxon>
        <taxon>Ecdysozoa</taxon>
        <taxon>Arthropoda</taxon>
        <taxon>Crustacea</taxon>
        <taxon>Branchiopoda</taxon>
        <taxon>Diplostraca</taxon>
        <taxon>Cladocera</taxon>
        <taxon>Anomopoda</taxon>
        <taxon>Daphniidae</taxon>
        <taxon>Daphnia</taxon>
    </lineage>
</organism>
<evidence type="ECO:0000313" key="1">
    <source>
        <dbReference type="EMBL" id="EFX84899.1"/>
    </source>
</evidence>
<reference evidence="1 2" key="1">
    <citation type="journal article" date="2011" name="Science">
        <title>The ecoresponsive genome of Daphnia pulex.</title>
        <authorList>
            <person name="Colbourne J.K."/>
            <person name="Pfrender M.E."/>
            <person name="Gilbert D."/>
            <person name="Thomas W.K."/>
            <person name="Tucker A."/>
            <person name="Oakley T.H."/>
            <person name="Tokishita S."/>
            <person name="Aerts A."/>
            <person name="Arnold G.J."/>
            <person name="Basu M.K."/>
            <person name="Bauer D.J."/>
            <person name="Caceres C.E."/>
            <person name="Carmel L."/>
            <person name="Casola C."/>
            <person name="Choi J.H."/>
            <person name="Detter J.C."/>
            <person name="Dong Q."/>
            <person name="Dusheyko S."/>
            <person name="Eads B.D."/>
            <person name="Frohlich T."/>
            <person name="Geiler-Samerotte K.A."/>
            <person name="Gerlach D."/>
            <person name="Hatcher P."/>
            <person name="Jogdeo S."/>
            <person name="Krijgsveld J."/>
            <person name="Kriventseva E.V."/>
            <person name="Kultz D."/>
            <person name="Laforsch C."/>
            <person name="Lindquist E."/>
            <person name="Lopez J."/>
            <person name="Manak J.R."/>
            <person name="Muller J."/>
            <person name="Pangilinan J."/>
            <person name="Patwardhan R.P."/>
            <person name="Pitluck S."/>
            <person name="Pritham E.J."/>
            <person name="Rechtsteiner A."/>
            <person name="Rho M."/>
            <person name="Rogozin I.B."/>
            <person name="Sakarya O."/>
            <person name="Salamov A."/>
            <person name="Schaack S."/>
            <person name="Shapiro H."/>
            <person name="Shiga Y."/>
            <person name="Skalitzky C."/>
            <person name="Smith Z."/>
            <person name="Souvorov A."/>
            <person name="Sung W."/>
            <person name="Tang Z."/>
            <person name="Tsuchiya D."/>
            <person name="Tu H."/>
            <person name="Vos H."/>
            <person name="Wang M."/>
            <person name="Wolf Y.I."/>
            <person name="Yamagata H."/>
            <person name="Yamada T."/>
            <person name="Ye Y."/>
            <person name="Shaw J.R."/>
            <person name="Andrews J."/>
            <person name="Crease T.J."/>
            <person name="Tang H."/>
            <person name="Lucas S.M."/>
            <person name="Robertson H.M."/>
            <person name="Bork P."/>
            <person name="Koonin E.V."/>
            <person name="Zdobnov E.M."/>
            <person name="Grigoriev I.V."/>
            <person name="Lynch M."/>
            <person name="Boore J.L."/>
        </authorList>
    </citation>
    <scope>NUCLEOTIDE SEQUENCE [LARGE SCALE GENOMIC DNA]</scope>
</reference>
<sequence length="64" mass="7448">MNNDQDDAETETRSMIARIVRNGEDTTQRGVYNMLTTTREQFFGFLSFGAIHKDTARWELQSVF</sequence>
<evidence type="ECO:0000313" key="2">
    <source>
        <dbReference type="Proteomes" id="UP000000305"/>
    </source>
</evidence>
<dbReference type="Proteomes" id="UP000000305">
    <property type="component" value="Unassembled WGS sequence"/>
</dbReference>
<name>E9G6A5_DAPPU</name>
<dbReference type="KEGG" id="dpx:DAPPUDRAFT_238399"/>
<protein>
    <submittedName>
        <fullName evidence="1">Uncharacterized protein</fullName>
    </submittedName>
</protein>
<keyword evidence="2" id="KW-1185">Reference proteome</keyword>
<dbReference type="EMBL" id="GL732533">
    <property type="protein sequence ID" value="EFX84899.1"/>
    <property type="molecule type" value="Genomic_DNA"/>
</dbReference>
<dbReference type="HOGENOM" id="CLU_2869814_0_0_1"/>
<accession>E9G6A5</accession>
<dbReference type="InParanoid" id="E9G6A5"/>
<gene>
    <name evidence="1" type="ORF">DAPPUDRAFT_238399</name>
</gene>